<dbReference type="RefSeq" id="WP_072779991.1">
    <property type="nucleotide sequence ID" value="NZ_FQXC01000008.1"/>
</dbReference>
<evidence type="ECO:0000256" key="1">
    <source>
        <dbReference type="ARBA" id="ARBA00001933"/>
    </source>
</evidence>
<dbReference type="InterPro" id="IPR015424">
    <property type="entry name" value="PyrdxlP-dep_Trfase"/>
</dbReference>
<evidence type="ECO:0000256" key="3">
    <source>
        <dbReference type="ARBA" id="ARBA00007970"/>
    </source>
</evidence>
<dbReference type="GO" id="GO:0030170">
    <property type="term" value="F:pyridoxal phosphate binding"/>
    <property type="evidence" value="ECO:0007669"/>
    <property type="project" value="InterPro"/>
</dbReference>
<comment type="cofactor">
    <cofactor evidence="1 9">
        <name>pyridoxal 5'-phosphate</name>
        <dbReference type="ChEBI" id="CHEBI:597326"/>
    </cofactor>
</comment>
<keyword evidence="9" id="KW-0368">Histidine biosynthesis</keyword>
<dbReference type="GO" id="GO:0004400">
    <property type="term" value="F:histidinol-phosphate transaminase activity"/>
    <property type="evidence" value="ECO:0007669"/>
    <property type="project" value="UniProtKB-UniRule"/>
</dbReference>
<dbReference type="STRING" id="996342.SAMN05443551_4137"/>
<accession>A0A1M5XTS9</accession>
<comment type="similarity">
    <text evidence="3 9">Belongs to the class-II pyridoxal-phosphate-dependent aminotransferase family. Histidinol-phosphate aminotransferase subfamily.</text>
</comment>
<dbReference type="NCBIfam" id="TIGR01141">
    <property type="entry name" value="hisC"/>
    <property type="match status" value="1"/>
</dbReference>
<evidence type="ECO:0000256" key="7">
    <source>
        <dbReference type="ARBA" id="ARBA00022898"/>
    </source>
</evidence>
<keyword evidence="9" id="KW-0028">Amino-acid biosynthesis</keyword>
<evidence type="ECO:0000259" key="10">
    <source>
        <dbReference type="Pfam" id="PF00155"/>
    </source>
</evidence>
<name>A0A1M5XTS9_9RHOB</name>
<evidence type="ECO:0000256" key="6">
    <source>
        <dbReference type="ARBA" id="ARBA00022679"/>
    </source>
</evidence>
<dbReference type="InterPro" id="IPR015422">
    <property type="entry name" value="PyrdxlP-dep_Trfase_small"/>
</dbReference>
<dbReference type="PANTHER" id="PTHR43643">
    <property type="entry name" value="HISTIDINOL-PHOSPHATE AMINOTRANSFERASE 2"/>
    <property type="match status" value="1"/>
</dbReference>
<evidence type="ECO:0000256" key="4">
    <source>
        <dbReference type="ARBA" id="ARBA00011738"/>
    </source>
</evidence>
<evidence type="ECO:0000256" key="9">
    <source>
        <dbReference type="HAMAP-Rule" id="MF_01023"/>
    </source>
</evidence>
<organism evidence="11 12">
    <name type="scientific">Marivita hallyeonensis</name>
    <dbReference type="NCBI Taxonomy" id="996342"/>
    <lineage>
        <taxon>Bacteria</taxon>
        <taxon>Pseudomonadati</taxon>
        <taxon>Pseudomonadota</taxon>
        <taxon>Alphaproteobacteria</taxon>
        <taxon>Rhodobacterales</taxon>
        <taxon>Roseobacteraceae</taxon>
        <taxon>Marivita</taxon>
    </lineage>
</organism>
<dbReference type="Proteomes" id="UP000184221">
    <property type="component" value="Unassembled WGS sequence"/>
</dbReference>
<sequence length="361" mass="38672">MTKITPQPGIMDIALYVGGKSHVDGVSNVVKLSSNENPFGPSPAAQEAVRRSVLDLHRYPSTDHIALREAIADVYTLHADQIICGVGSDEIITFLCQAYAGPGDEVIHTEHGFALYKICALAAGATPVEVPEHERVTDVDAILAACTSKTKLVFIANPNNPTGTMIGLAEVERLAENLPPQALLVLDGAYAEFVEGYDGGAKLVHARDNVVMTRTFSKIYGLGGLRIGWGYAPKPIIDVLNRIRGPFNLSGSALAAAEAAVRDTAYVEKCRIENTRLRAWLAEALAEHGVPSDTSMANFVLARFVDEAEAEACNAYLQSQGLIVRQVGSYNLPHALRITVGDEASCRRVAHAVGQFKAGAR</sequence>
<dbReference type="GO" id="GO:0000105">
    <property type="term" value="P:L-histidine biosynthetic process"/>
    <property type="evidence" value="ECO:0007669"/>
    <property type="project" value="UniProtKB-UniRule"/>
</dbReference>
<keyword evidence="6 9" id="KW-0808">Transferase</keyword>
<keyword evidence="5 9" id="KW-0032">Aminotransferase</keyword>
<gene>
    <name evidence="9" type="primary">hisC</name>
    <name evidence="11" type="ORF">SAMN05443551_4137</name>
</gene>
<reference evidence="11 12" key="1">
    <citation type="submission" date="2016-11" db="EMBL/GenBank/DDBJ databases">
        <authorList>
            <person name="Jaros S."/>
            <person name="Januszkiewicz K."/>
            <person name="Wedrychowicz H."/>
        </authorList>
    </citation>
    <scope>NUCLEOTIDE SEQUENCE [LARGE SCALE GENOMIC DNA]</scope>
    <source>
        <strain evidence="11 12">DSM 29431</strain>
    </source>
</reference>
<dbReference type="UniPathway" id="UPA00031">
    <property type="reaction ID" value="UER00012"/>
</dbReference>
<evidence type="ECO:0000256" key="2">
    <source>
        <dbReference type="ARBA" id="ARBA00005011"/>
    </source>
</evidence>
<protein>
    <recommendedName>
        <fullName evidence="9">Histidinol-phosphate aminotransferase</fullName>
        <ecNumber evidence="9">2.6.1.9</ecNumber>
    </recommendedName>
    <alternativeName>
        <fullName evidence="9">Imidazole acetol-phosphate transaminase</fullName>
    </alternativeName>
</protein>
<evidence type="ECO:0000313" key="12">
    <source>
        <dbReference type="Proteomes" id="UP000184221"/>
    </source>
</evidence>
<comment type="pathway">
    <text evidence="2 9">Amino-acid biosynthesis; L-histidine biosynthesis; L-histidine from 5-phospho-alpha-D-ribose 1-diphosphate: step 7/9.</text>
</comment>
<dbReference type="SUPFAM" id="SSF53383">
    <property type="entry name" value="PLP-dependent transferases"/>
    <property type="match status" value="1"/>
</dbReference>
<comment type="catalytic activity">
    <reaction evidence="8 9">
        <text>L-histidinol phosphate + 2-oxoglutarate = 3-(imidazol-4-yl)-2-oxopropyl phosphate + L-glutamate</text>
        <dbReference type="Rhea" id="RHEA:23744"/>
        <dbReference type="ChEBI" id="CHEBI:16810"/>
        <dbReference type="ChEBI" id="CHEBI:29985"/>
        <dbReference type="ChEBI" id="CHEBI:57766"/>
        <dbReference type="ChEBI" id="CHEBI:57980"/>
        <dbReference type="EC" id="2.6.1.9"/>
    </reaction>
</comment>
<keyword evidence="7 9" id="KW-0663">Pyridoxal phosphate</keyword>
<dbReference type="EMBL" id="FQXC01000008">
    <property type="protein sequence ID" value="SHI03149.1"/>
    <property type="molecule type" value="Genomic_DNA"/>
</dbReference>
<comment type="subunit">
    <text evidence="4 9">Homodimer.</text>
</comment>
<keyword evidence="12" id="KW-1185">Reference proteome</keyword>
<dbReference type="OrthoDB" id="9809616at2"/>
<dbReference type="PANTHER" id="PTHR43643:SF3">
    <property type="entry name" value="HISTIDINOL-PHOSPHATE AMINOTRANSFERASE"/>
    <property type="match status" value="1"/>
</dbReference>
<dbReference type="InterPro" id="IPR004839">
    <property type="entry name" value="Aminotransferase_I/II_large"/>
</dbReference>
<dbReference type="EC" id="2.6.1.9" evidence="9"/>
<evidence type="ECO:0000256" key="5">
    <source>
        <dbReference type="ARBA" id="ARBA00022576"/>
    </source>
</evidence>
<evidence type="ECO:0000256" key="8">
    <source>
        <dbReference type="ARBA" id="ARBA00047481"/>
    </source>
</evidence>
<evidence type="ECO:0000313" key="11">
    <source>
        <dbReference type="EMBL" id="SHI03149.1"/>
    </source>
</evidence>
<feature type="modified residue" description="N6-(pyridoxal phosphate)lysine" evidence="9">
    <location>
        <position position="218"/>
    </location>
</feature>
<dbReference type="AlphaFoldDB" id="A0A1M5XTS9"/>
<dbReference type="InterPro" id="IPR005861">
    <property type="entry name" value="HisP_aminotrans"/>
</dbReference>
<dbReference type="HAMAP" id="MF_01023">
    <property type="entry name" value="HisC_aminotrans_2"/>
    <property type="match status" value="1"/>
</dbReference>
<dbReference type="InterPro" id="IPR050106">
    <property type="entry name" value="HistidinolP_aminotransfase"/>
</dbReference>
<dbReference type="Pfam" id="PF00155">
    <property type="entry name" value="Aminotran_1_2"/>
    <property type="match status" value="1"/>
</dbReference>
<proteinExistence type="inferred from homology"/>
<feature type="domain" description="Aminotransferase class I/classII large" evidence="10">
    <location>
        <begin position="28"/>
        <end position="352"/>
    </location>
</feature>
<dbReference type="Gene3D" id="3.40.640.10">
    <property type="entry name" value="Type I PLP-dependent aspartate aminotransferase-like (Major domain)"/>
    <property type="match status" value="1"/>
</dbReference>
<dbReference type="CDD" id="cd00609">
    <property type="entry name" value="AAT_like"/>
    <property type="match status" value="1"/>
</dbReference>
<dbReference type="Gene3D" id="3.90.1150.10">
    <property type="entry name" value="Aspartate Aminotransferase, domain 1"/>
    <property type="match status" value="1"/>
</dbReference>
<dbReference type="InterPro" id="IPR015421">
    <property type="entry name" value="PyrdxlP-dep_Trfase_major"/>
</dbReference>